<evidence type="ECO:0000256" key="2">
    <source>
        <dbReference type="ARBA" id="ARBA00023043"/>
    </source>
</evidence>
<keyword evidence="2 3" id="KW-0040">ANK repeat</keyword>
<dbReference type="EMBL" id="BRXW01000632">
    <property type="protein sequence ID" value="GMH70991.1"/>
    <property type="molecule type" value="Genomic_DNA"/>
</dbReference>
<accession>A0A9W7AHQ9</accession>
<gene>
    <name evidence="4" type="ORF">TrLO_g7504</name>
</gene>
<dbReference type="SUPFAM" id="SSF48403">
    <property type="entry name" value="Ankyrin repeat"/>
    <property type="match status" value="1"/>
</dbReference>
<dbReference type="InterPro" id="IPR036770">
    <property type="entry name" value="Ankyrin_rpt-contain_sf"/>
</dbReference>
<comment type="caution">
    <text evidence="4">The sequence shown here is derived from an EMBL/GenBank/DDBJ whole genome shotgun (WGS) entry which is preliminary data.</text>
</comment>
<keyword evidence="1" id="KW-0677">Repeat</keyword>
<evidence type="ECO:0000256" key="3">
    <source>
        <dbReference type="PROSITE-ProRule" id="PRU00023"/>
    </source>
</evidence>
<organism evidence="4 5">
    <name type="scientific">Triparma laevis f. longispina</name>
    <dbReference type="NCBI Taxonomy" id="1714387"/>
    <lineage>
        <taxon>Eukaryota</taxon>
        <taxon>Sar</taxon>
        <taxon>Stramenopiles</taxon>
        <taxon>Ochrophyta</taxon>
        <taxon>Bolidophyceae</taxon>
        <taxon>Parmales</taxon>
        <taxon>Triparmaceae</taxon>
        <taxon>Triparma</taxon>
    </lineage>
</organism>
<name>A0A9W7AHQ9_9STRA</name>
<dbReference type="PROSITE" id="PS50088">
    <property type="entry name" value="ANK_REPEAT"/>
    <property type="match status" value="1"/>
</dbReference>
<dbReference type="PANTHER" id="PTHR24198">
    <property type="entry name" value="ANKYRIN REPEAT AND PROTEIN KINASE DOMAIN-CONTAINING PROTEIN"/>
    <property type="match status" value="1"/>
</dbReference>
<evidence type="ECO:0000313" key="5">
    <source>
        <dbReference type="Proteomes" id="UP001165122"/>
    </source>
</evidence>
<dbReference type="AlphaFoldDB" id="A0A9W7AHQ9"/>
<dbReference type="Proteomes" id="UP001165122">
    <property type="component" value="Unassembled WGS sequence"/>
</dbReference>
<dbReference type="OrthoDB" id="10249694at2759"/>
<reference evidence="5" key="1">
    <citation type="journal article" date="2023" name="Commun. Biol.">
        <title>Genome analysis of Parmales, the sister group of diatoms, reveals the evolutionary specialization of diatoms from phago-mixotrophs to photoautotrophs.</title>
        <authorList>
            <person name="Ban H."/>
            <person name="Sato S."/>
            <person name="Yoshikawa S."/>
            <person name="Yamada K."/>
            <person name="Nakamura Y."/>
            <person name="Ichinomiya M."/>
            <person name="Sato N."/>
            <person name="Blanc-Mathieu R."/>
            <person name="Endo H."/>
            <person name="Kuwata A."/>
            <person name="Ogata H."/>
        </authorList>
    </citation>
    <scope>NUCLEOTIDE SEQUENCE [LARGE SCALE GENOMIC DNA]</scope>
    <source>
        <strain evidence="5">NIES 3700</strain>
    </source>
</reference>
<dbReference type="PANTHER" id="PTHR24198:SF165">
    <property type="entry name" value="ANKYRIN REPEAT-CONTAINING PROTEIN-RELATED"/>
    <property type="match status" value="1"/>
</dbReference>
<evidence type="ECO:0000313" key="4">
    <source>
        <dbReference type="EMBL" id="GMH70991.1"/>
    </source>
</evidence>
<feature type="repeat" description="ANK" evidence="3">
    <location>
        <begin position="38"/>
        <end position="71"/>
    </location>
</feature>
<dbReference type="SMART" id="SM00248">
    <property type="entry name" value="ANK"/>
    <property type="match status" value="2"/>
</dbReference>
<proteinExistence type="predicted"/>
<sequence>MSNKFGRSLLHVGARSGSSIAHLLPASTLADLNATDDHGFTALYHAANLGNAEAVKELLNQEGIDAQQPDKGSLTAFHVACYSEKSSPTIVQLLLDFDPTLLHVKDSINRTGADWARERGRDEITAFLEGRRGEK</sequence>
<evidence type="ECO:0008006" key="6">
    <source>
        <dbReference type="Google" id="ProtNLM"/>
    </source>
</evidence>
<dbReference type="Gene3D" id="1.25.40.20">
    <property type="entry name" value="Ankyrin repeat-containing domain"/>
    <property type="match status" value="1"/>
</dbReference>
<dbReference type="InterPro" id="IPR002110">
    <property type="entry name" value="Ankyrin_rpt"/>
</dbReference>
<protein>
    <recommendedName>
        <fullName evidence="6">Ankyrin</fullName>
    </recommendedName>
</protein>
<keyword evidence="5" id="KW-1185">Reference proteome</keyword>
<dbReference type="Pfam" id="PF12796">
    <property type="entry name" value="Ank_2"/>
    <property type="match status" value="1"/>
</dbReference>
<evidence type="ECO:0000256" key="1">
    <source>
        <dbReference type="ARBA" id="ARBA00022737"/>
    </source>
</evidence>